<evidence type="ECO:0000256" key="4">
    <source>
        <dbReference type="ARBA" id="ARBA00022989"/>
    </source>
</evidence>
<dbReference type="AlphaFoldDB" id="A0A1W1XSC1"/>
<gene>
    <name evidence="7" type="ORF">SAMN02745857_02632</name>
</gene>
<dbReference type="Pfam" id="PF06835">
    <property type="entry name" value="LptC"/>
    <property type="match status" value="1"/>
</dbReference>
<dbReference type="GO" id="GO:0030288">
    <property type="term" value="C:outer membrane-bounded periplasmic space"/>
    <property type="evidence" value="ECO:0007669"/>
    <property type="project" value="TreeGrafter"/>
</dbReference>
<keyword evidence="1" id="KW-1003">Cell membrane</keyword>
<evidence type="ECO:0000256" key="3">
    <source>
        <dbReference type="ARBA" id="ARBA00022692"/>
    </source>
</evidence>
<keyword evidence="3 6" id="KW-0812">Transmembrane</keyword>
<proteinExistence type="predicted"/>
<name>A0A1W1XSC1_9NEIS</name>
<keyword evidence="4 6" id="KW-1133">Transmembrane helix</keyword>
<accession>A0A1W1XSC1</accession>
<dbReference type="RefSeq" id="WP_084091269.1">
    <property type="nucleotide sequence ID" value="NZ_FWXD01000015.1"/>
</dbReference>
<evidence type="ECO:0000313" key="8">
    <source>
        <dbReference type="Proteomes" id="UP000192761"/>
    </source>
</evidence>
<keyword evidence="8" id="KW-1185">Reference proteome</keyword>
<feature type="transmembrane region" description="Helical" evidence="6">
    <location>
        <begin position="6"/>
        <end position="24"/>
    </location>
</feature>
<evidence type="ECO:0000256" key="5">
    <source>
        <dbReference type="ARBA" id="ARBA00023136"/>
    </source>
</evidence>
<evidence type="ECO:0000256" key="1">
    <source>
        <dbReference type="ARBA" id="ARBA00022475"/>
    </source>
</evidence>
<dbReference type="InterPro" id="IPR052363">
    <property type="entry name" value="LPS_export_LptC"/>
</dbReference>
<dbReference type="EMBL" id="FWXD01000015">
    <property type="protein sequence ID" value="SMC26870.1"/>
    <property type="molecule type" value="Genomic_DNA"/>
</dbReference>
<dbReference type="OrthoDB" id="8589410at2"/>
<dbReference type="PANTHER" id="PTHR37481:SF1">
    <property type="entry name" value="LIPOPOLYSACCHARIDE EXPORT SYSTEM PROTEIN LPTC"/>
    <property type="match status" value="1"/>
</dbReference>
<evidence type="ECO:0000256" key="6">
    <source>
        <dbReference type="SAM" id="Phobius"/>
    </source>
</evidence>
<reference evidence="7 8" key="1">
    <citation type="submission" date="2017-04" db="EMBL/GenBank/DDBJ databases">
        <authorList>
            <person name="Afonso C.L."/>
            <person name="Miller P.J."/>
            <person name="Scott M.A."/>
            <person name="Spackman E."/>
            <person name="Goraichik I."/>
            <person name="Dimitrov K.M."/>
            <person name="Suarez D.L."/>
            <person name="Swayne D.E."/>
        </authorList>
    </citation>
    <scope>NUCLEOTIDE SEQUENCE [LARGE SCALE GENOMIC DNA]</scope>
    <source>
        <strain evidence="7 8">DSM 23236</strain>
    </source>
</reference>
<protein>
    <submittedName>
        <fullName evidence="7">Lipopolysaccharide export system protein LptC</fullName>
    </submittedName>
</protein>
<dbReference type="InterPro" id="IPR010664">
    <property type="entry name" value="LipoPS_assembly_LptC-rel"/>
</dbReference>
<dbReference type="STRING" id="1121001.SAMN02745857_02632"/>
<dbReference type="NCBIfam" id="TIGR04409">
    <property type="entry name" value="LptC_YrbK"/>
    <property type="match status" value="1"/>
</dbReference>
<dbReference type="InterPro" id="IPR026265">
    <property type="entry name" value="LptC"/>
</dbReference>
<dbReference type="GO" id="GO:0015221">
    <property type="term" value="F:lipopolysaccharide transmembrane transporter activity"/>
    <property type="evidence" value="ECO:0007669"/>
    <property type="project" value="InterPro"/>
</dbReference>
<keyword evidence="5 6" id="KW-0472">Membrane</keyword>
<evidence type="ECO:0000313" key="7">
    <source>
        <dbReference type="EMBL" id="SMC26870.1"/>
    </source>
</evidence>
<sequence length="189" mass="20629">MLGTTRILPVALLIMLGGLVWVLNDAANLPALARQAKPYEADLIASRAVSVRFGVDGQPLARLTADRMRHLPEGDTIWLDQPHLRYTAPGQPELIVVSPQARSEQKGSRIWFPGTVALQRAAPPGGESLTVNGSAVWLDTNKDFAWSADPVRADSKSYHVSGVGFEADMKQQTLFLKSNVVGVYEAKRR</sequence>
<evidence type="ECO:0000256" key="2">
    <source>
        <dbReference type="ARBA" id="ARBA00022519"/>
    </source>
</evidence>
<dbReference type="GO" id="GO:0005886">
    <property type="term" value="C:plasma membrane"/>
    <property type="evidence" value="ECO:0007669"/>
    <property type="project" value="InterPro"/>
</dbReference>
<dbReference type="GO" id="GO:0017089">
    <property type="term" value="F:glycolipid transfer activity"/>
    <property type="evidence" value="ECO:0007669"/>
    <property type="project" value="TreeGrafter"/>
</dbReference>
<dbReference type="PANTHER" id="PTHR37481">
    <property type="entry name" value="LIPOPOLYSACCHARIDE EXPORT SYSTEM PROTEIN LPTC"/>
    <property type="match status" value="1"/>
</dbReference>
<dbReference type="Gene3D" id="2.60.450.10">
    <property type="entry name" value="Lipopolysaccharide (LPS) transport protein A like domain"/>
    <property type="match status" value="1"/>
</dbReference>
<dbReference type="Proteomes" id="UP000192761">
    <property type="component" value="Unassembled WGS sequence"/>
</dbReference>
<keyword evidence="2" id="KW-0997">Cell inner membrane</keyword>
<organism evidence="7 8">
    <name type="scientific">Andreprevotia lacus DSM 23236</name>
    <dbReference type="NCBI Taxonomy" id="1121001"/>
    <lineage>
        <taxon>Bacteria</taxon>
        <taxon>Pseudomonadati</taxon>
        <taxon>Pseudomonadota</taxon>
        <taxon>Betaproteobacteria</taxon>
        <taxon>Neisseriales</taxon>
        <taxon>Chitinibacteraceae</taxon>
        <taxon>Andreprevotia</taxon>
    </lineage>
</organism>